<reference evidence="3 4" key="1">
    <citation type="journal article" date="2013" name="Genome Biol.">
        <title>Genome of Acanthamoeba castellanii highlights extensive lateral gene transfer and early evolution of tyrosine kinase signaling.</title>
        <authorList>
            <person name="Clarke M."/>
            <person name="Lohan A.J."/>
            <person name="Liu B."/>
            <person name="Lagkouvardos I."/>
            <person name="Roy S."/>
            <person name="Zafar N."/>
            <person name="Bertelli C."/>
            <person name="Schilde C."/>
            <person name="Kianianmomeni A."/>
            <person name="Burglin T.R."/>
            <person name="Frech C."/>
            <person name="Turcotte B."/>
            <person name="Kopec K.O."/>
            <person name="Synnott J.M."/>
            <person name="Choo C."/>
            <person name="Paponov I."/>
            <person name="Finkler A."/>
            <person name="Soon Heng Tan C."/>
            <person name="Hutchins A.P."/>
            <person name="Weinmeier T."/>
            <person name="Rattei T."/>
            <person name="Chu J.S."/>
            <person name="Gimenez G."/>
            <person name="Irimia M."/>
            <person name="Rigden D.J."/>
            <person name="Fitzpatrick D.A."/>
            <person name="Lorenzo-Morales J."/>
            <person name="Bateman A."/>
            <person name="Chiu C.H."/>
            <person name="Tang P."/>
            <person name="Hegemann P."/>
            <person name="Fromm H."/>
            <person name="Raoult D."/>
            <person name="Greub G."/>
            <person name="Miranda-Saavedra D."/>
            <person name="Chen N."/>
            <person name="Nash P."/>
            <person name="Ginger M.L."/>
            <person name="Horn M."/>
            <person name="Schaap P."/>
            <person name="Caler L."/>
            <person name="Loftus B."/>
        </authorList>
    </citation>
    <scope>NUCLEOTIDE SEQUENCE [LARGE SCALE GENOMIC DNA]</scope>
    <source>
        <strain evidence="3 4">Neff</strain>
    </source>
</reference>
<dbReference type="STRING" id="1257118.L8GQU1"/>
<feature type="compositionally biased region" description="Polar residues" evidence="1">
    <location>
        <begin position="134"/>
        <end position="152"/>
    </location>
</feature>
<feature type="region of interest" description="Disordered" evidence="1">
    <location>
        <begin position="334"/>
        <end position="476"/>
    </location>
</feature>
<dbReference type="AlphaFoldDB" id="L8GQU1"/>
<feature type="compositionally biased region" description="Polar residues" evidence="1">
    <location>
        <begin position="509"/>
        <end position="529"/>
    </location>
</feature>
<dbReference type="KEGG" id="acan:ACA1_212240"/>
<dbReference type="InterPro" id="IPR029058">
    <property type="entry name" value="AB_hydrolase_fold"/>
</dbReference>
<dbReference type="GO" id="GO:0008474">
    <property type="term" value="F:palmitoyl-(protein) hydrolase activity"/>
    <property type="evidence" value="ECO:0007669"/>
    <property type="project" value="TreeGrafter"/>
</dbReference>
<proteinExistence type="predicted"/>
<dbReference type="SUPFAM" id="SSF53474">
    <property type="entry name" value="alpha/beta-Hydrolases"/>
    <property type="match status" value="1"/>
</dbReference>
<accession>L8GQU1</accession>
<sequence length="870" mass="94837">MRNEEEDDGTGAGLHYEKDMINHLFYSAKGNPLIDNQRRGQAQALGGEEDYGGEGINFEDIDEDGDGGEHHPFYLPQGITEIDDSELEELLYSSEDDDSDGAAAGLDGGVGGGVLPHSAKYQALSLRASRGHDQQSGSLPHYHTTTRSASYRSSPPVPFHQHQHQHSSSAHQYYNYFEGDSESGDNSHTSLPWAPGLPQHVSEAEDVLYRSAGSLFTQDFADILQSRAKTSASTGDIPLYVASPNERIVDNGRINAGGFQKRQQLDMEIAGLQQLQQHYHHHHQQLDREWERERKWELMEKERERQRRNSYDTPSPTSSAIWSRAVGGDAQGSVYRQQHHGGSGSGGHYHSSGSLGGIESASHSRPAEKAVNKSTPSLPVSGLMAPTAPKSAPLPQEKKHTPPPPATAQPPPGPLPQQQQSQQGGSTVKLTPPIYNTPSSSQHQKKTVWKQRSPPTPPQHQVPGGGSAPNAGTVPPAQAVASADGAIGGAFLTSEPGPSQPQAHAGQLPNPQRSPVRQGTPGSQHQGQHQPMMLPPGVRALSPPRSPTRSGARGATPNSNLPQGHPVLTFAGVVVAVPIVFWVVRDNNLFVMASEYTATPSDLGMDYEDLYITTADGVKINCWLVKQKEDYQDKPTLIYFSGNAGNISHRLEKVWKTFYRGVGCNVLLVSYRGYGRSDGSPSERGLRADAEAAFDYLVSRSDIDKTSIFAYGHSLGCGVAIHLTRATNAHARDLGQGTNAGRRAQLPVVRGLILDNGFTSVSDMVSHIYPSWTPYVIFKSLLLRNFWENEKEVADIPQPLLVLTAPKDTQVPSWMSKKVFDSATASVHKEMHSFEWGTHDDNWKQPQYAATIKRFMELASAADSDFSDHQ</sequence>
<dbReference type="VEuPathDB" id="AmoebaDB:ACA1_212240"/>
<keyword evidence="4" id="KW-1185">Reference proteome</keyword>
<dbReference type="GeneID" id="14915916"/>
<dbReference type="InterPro" id="IPR000073">
    <property type="entry name" value="AB_hydrolase_1"/>
</dbReference>
<feature type="compositionally biased region" description="Pro residues" evidence="1">
    <location>
        <begin position="402"/>
        <end position="415"/>
    </location>
</feature>
<evidence type="ECO:0000313" key="3">
    <source>
        <dbReference type="EMBL" id="ELR15018.1"/>
    </source>
</evidence>
<feature type="domain" description="AB hydrolase-1" evidence="2">
    <location>
        <begin position="660"/>
        <end position="820"/>
    </location>
</feature>
<organism evidence="3 4">
    <name type="scientific">Acanthamoeba castellanii (strain ATCC 30010 / Neff)</name>
    <dbReference type="NCBI Taxonomy" id="1257118"/>
    <lineage>
        <taxon>Eukaryota</taxon>
        <taxon>Amoebozoa</taxon>
        <taxon>Discosea</taxon>
        <taxon>Longamoebia</taxon>
        <taxon>Centramoebida</taxon>
        <taxon>Acanthamoebidae</taxon>
        <taxon>Acanthamoeba</taxon>
    </lineage>
</organism>
<dbReference type="Gene3D" id="3.40.50.1820">
    <property type="entry name" value="alpha/beta hydrolase"/>
    <property type="match status" value="1"/>
</dbReference>
<feature type="region of interest" description="Disordered" evidence="1">
    <location>
        <begin position="488"/>
        <end position="563"/>
    </location>
</feature>
<dbReference type="EMBL" id="KB008036">
    <property type="protein sequence ID" value="ELR15018.1"/>
    <property type="molecule type" value="Genomic_DNA"/>
</dbReference>
<evidence type="ECO:0000259" key="2">
    <source>
        <dbReference type="Pfam" id="PF12697"/>
    </source>
</evidence>
<feature type="compositionally biased region" description="Low complexity" evidence="1">
    <location>
        <begin position="416"/>
        <end position="427"/>
    </location>
</feature>
<protein>
    <submittedName>
        <fullName evidence="3">Esterase/lipase ( ), putative</fullName>
    </submittedName>
</protein>
<feature type="compositionally biased region" description="Polar residues" evidence="1">
    <location>
        <begin position="311"/>
        <end position="321"/>
    </location>
</feature>
<dbReference type="GO" id="GO:0016020">
    <property type="term" value="C:membrane"/>
    <property type="evidence" value="ECO:0007669"/>
    <property type="project" value="TreeGrafter"/>
</dbReference>
<dbReference type="Proteomes" id="UP000011083">
    <property type="component" value="Unassembled WGS sequence"/>
</dbReference>
<dbReference type="OrthoDB" id="10249433at2759"/>
<gene>
    <name evidence="3" type="ORF">ACA1_212240</name>
</gene>
<feature type="region of interest" description="Disordered" evidence="1">
    <location>
        <begin position="128"/>
        <end position="169"/>
    </location>
</feature>
<feature type="region of interest" description="Disordered" evidence="1">
    <location>
        <begin position="302"/>
        <end position="322"/>
    </location>
</feature>
<evidence type="ECO:0000256" key="1">
    <source>
        <dbReference type="SAM" id="MobiDB-lite"/>
    </source>
</evidence>
<dbReference type="PANTHER" id="PTHR12277">
    <property type="entry name" value="ALPHA/BETA HYDROLASE DOMAIN-CONTAINING PROTEIN"/>
    <property type="match status" value="1"/>
</dbReference>
<dbReference type="PANTHER" id="PTHR12277:SF81">
    <property type="entry name" value="PROTEIN ABHD13"/>
    <property type="match status" value="1"/>
</dbReference>
<evidence type="ECO:0000313" key="4">
    <source>
        <dbReference type="Proteomes" id="UP000011083"/>
    </source>
</evidence>
<dbReference type="Pfam" id="PF12697">
    <property type="entry name" value="Abhydrolase_6"/>
    <property type="match status" value="1"/>
</dbReference>
<name>L8GQU1_ACACF</name>
<dbReference type="RefSeq" id="XP_004337031.1">
    <property type="nucleotide sequence ID" value="XM_004336983.1"/>
</dbReference>